<protein>
    <submittedName>
        <fullName evidence="2">Uncharacterized protein</fullName>
    </submittedName>
</protein>
<name>A0A9J6CL57_POLVA</name>
<organism evidence="2 3">
    <name type="scientific">Polypedilum vanderplanki</name>
    <name type="common">Sleeping chironomid midge</name>
    <dbReference type="NCBI Taxonomy" id="319348"/>
    <lineage>
        <taxon>Eukaryota</taxon>
        <taxon>Metazoa</taxon>
        <taxon>Ecdysozoa</taxon>
        <taxon>Arthropoda</taxon>
        <taxon>Hexapoda</taxon>
        <taxon>Insecta</taxon>
        <taxon>Pterygota</taxon>
        <taxon>Neoptera</taxon>
        <taxon>Endopterygota</taxon>
        <taxon>Diptera</taxon>
        <taxon>Nematocera</taxon>
        <taxon>Chironomoidea</taxon>
        <taxon>Chironomidae</taxon>
        <taxon>Chironominae</taxon>
        <taxon>Polypedilum</taxon>
        <taxon>Polypedilum</taxon>
    </lineage>
</organism>
<evidence type="ECO:0000313" key="3">
    <source>
        <dbReference type="Proteomes" id="UP001107558"/>
    </source>
</evidence>
<evidence type="ECO:0000256" key="1">
    <source>
        <dbReference type="SAM" id="Coils"/>
    </source>
</evidence>
<gene>
    <name evidence="2" type="ORF">PVAND_011685</name>
</gene>
<evidence type="ECO:0000313" key="2">
    <source>
        <dbReference type="EMBL" id="KAG5682326.1"/>
    </source>
</evidence>
<feature type="coiled-coil region" evidence="1">
    <location>
        <begin position="277"/>
        <end position="314"/>
    </location>
</feature>
<accession>A0A9J6CL57</accession>
<dbReference type="Proteomes" id="UP001107558">
    <property type="component" value="Chromosome 1"/>
</dbReference>
<dbReference type="EMBL" id="JADBJN010000001">
    <property type="protein sequence ID" value="KAG5682326.1"/>
    <property type="molecule type" value="Genomic_DNA"/>
</dbReference>
<reference evidence="2" key="1">
    <citation type="submission" date="2021-03" db="EMBL/GenBank/DDBJ databases">
        <title>Chromosome level genome of the anhydrobiotic midge Polypedilum vanderplanki.</title>
        <authorList>
            <person name="Yoshida Y."/>
            <person name="Kikawada T."/>
            <person name="Gusev O."/>
        </authorList>
    </citation>
    <scope>NUCLEOTIDE SEQUENCE</scope>
    <source>
        <strain evidence="2">NIAS01</strain>
        <tissue evidence="2">Whole body or cell culture</tissue>
    </source>
</reference>
<comment type="caution">
    <text evidence="2">The sequence shown here is derived from an EMBL/GenBank/DDBJ whole genome shotgun (WGS) entry which is preliminary data.</text>
</comment>
<sequence>MNSNYSTQQEIVGQQIESIINQYQNQSVYKYTSIEDSLIREIFNNDEENLQENECKNFDLLKFVLGDDTENVYQVDNCTEKNEELNEIDDMNGIKIEEIFETLVAEEQYEQQKSEEPVQASSQIVQFVQQIHVAEPMLLNSNPILANLMSASGISNNDMEYTDDSIQYTQNQVLYQNFDSDTGYAPSTNDSCSNYSFSSSTCSLQSSFYINVIPSQSHSNASVKQPTRGRPPKDWNNQEYINSLIESAKDDPEKLKLIKNNIASGRYRLNKKSRMQISPYNEELKKLQKINKRLKQKKERNAKWIEEMKFLIAKRTFQGN</sequence>
<proteinExistence type="predicted"/>
<keyword evidence="3" id="KW-1185">Reference proteome</keyword>
<dbReference type="AlphaFoldDB" id="A0A9J6CL57"/>
<keyword evidence="1" id="KW-0175">Coiled coil</keyword>